<comment type="caution">
    <text evidence="3">The sequence shown here is derived from an EMBL/GenBank/DDBJ whole genome shotgun (WGS) entry which is preliminary data.</text>
</comment>
<evidence type="ECO:0000259" key="2">
    <source>
        <dbReference type="PROSITE" id="PS50801"/>
    </source>
</evidence>
<dbReference type="Pfam" id="PF01740">
    <property type="entry name" value="STAS"/>
    <property type="match status" value="1"/>
</dbReference>
<dbReference type="InterPro" id="IPR002645">
    <property type="entry name" value="STAS_dom"/>
</dbReference>
<keyword evidence="4" id="KW-1185">Reference proteome</keyword>
<dbReference type="CDD" id="cd07041">
    <property type="entry name" value="STAS_RsbR_RsbS_like"/>
    <property type="match status" value="1"/>
</dbReference>
<sequence>MKDELSYIGKKIVDNSLELAKKVIFHKDTLLNEQIIRSSMPITERVDYRAKLIGYFGEALYEDFDIISDKVTAWAIRAAEIAINDHISLSSTLRGIHAYRTVIWELFTEELEKREFAPVTMLDVSKIIDPLLDTVCGIIGEEYEKHNHKLMQIAYTALEELSVPVVPIVEGVAVVPLVGGIDTHRAKLIMDITLHESGHLKLTNLIFDVSGVPIIDTMVANQLFQIVSALRLTGVEVSITGIRPEIAQTIVNLGVDFGGITTMANMKQALSELGIKHYRVSS</sequence>
<evidence type="ECO:0000313" key="4">
    <source>
        <dbReference type="Proteomes" id="UP000321363"/>
    </source>
</evidence>
<dbReference type="SUPFAM" id="SSF52091">
    <property type="entry name" value="SpoIIaa-like"/>
    <property type="match status" value="1"/>
</dbReference>
<organism evidence="3 4">
    <name type="scientific">Metabacillus litoralis</name>
    <dbReference type="NCBI Taxonomy" id="152268"/>
    <lineage>
        <taxon>Bacteria</taxon>
        <taxon>Bacillati</taxon>
        <taxon>Bacillota</taxon>
        <taxon>Bacilli</taxon>
        <taxon>Bacillales</taxon>
        <taxon>Bacillaceae</taxon>
        <taxon>Metabacillus</taxon>
    </lineage>
</organism>
<dbReference type="InterPro" id="IPR036513">
    <property type="entry name" value="STAS_dom_sf"/>
</dbReference>
<protein>
    <submittedName>
        <fullName evidence="3">STAS domain-containing protein</fullName>
    </submittedName>
</protein>
<evidence type="ECO:0000313" key="3">
    <source>
        <dbReference type="EMBL" id="TXC89859.1"/>
    </source>
</evidence>
<dbReference type="OrthoDB" id="9800154at2"/>
<name>A0A5C6W237_9BACI</name>
<dbReference type="Proteomes" id="UP000321363">
    <property type="component" value="Unassembled WGS sequence"/>
</dbReference>
<gene>
    <name evidence="3" type="ORF">FS935_15990</name>
</gene>
<evidence type="ECO:0000256" key="1">
    <source>
        <dbReference type="ARBA" id="ARBA00022553"/>
    </source>
</evidence>
<dbReference type="PROSITE" id="PS50801">
    <property type="entry name" value="STAS"/>
    <property type="match status" value="1"/>
</dbReference>
<dbReference type="InterPro" id="IPR051932">
    <property type="entry name" value="Bact_StressResp_Reg"/>
</dbReference>
<dbReference type="AlphaFoldDB" id="A0A5C6W237"/>
<proteinExistence type="predicted"/>
<accession>A0A5C6W237</accession>
<reference evidence="3 4" key="1">
    <citation type="journal article" date="2005" name="Int. J. Syst. Evol. Microbiol.">
        <title>Bacillus litoralis sp. nov., isolated from a tidal flat of the Yellow Sea in Korea.</title>
        <authorList>
            <person name="Yoon J.H."/>
            <person name="Oh T.K."/>
        </authorList>
    </citation>
    <scope>NUCLEOTIDE SEQUENCE [LARGE SCALE GENOMIC DNA]</scope>
    <source>
        <strain evidence="3 4">SW-211</strain>
    </source>
</reference>
<feature type="domain" description="STAS" evidence="2">
    <location>
        <begin position="162"/>
        <end position="273"/>
    </location>
</feature>
<dbReference type="PANTHER" id="PTHR33745:SF3">
    <property type="entry name" value="RSBT CO-ANTAGONIST PROTEIN RSBRC"/>
    <property type="match status" value="1"/>
</dbReference>
<keyword evidence="1" id="KW-0597">Phosphoprotein</keyword>
<dbReference type="EMBL" id="VOQF01000008">
    <property type="protein sequence ID" value="TXC89859.1"/>
    <property type="molecule type" value="Genomic_DNA"/>
</dbReference>
<dbReference type="RefSeq" id="WP_146949656.1">
    <property type="nucleotide sequence ID" value="NZ_VOQF01000008.1"/>
</dbReference>
<dbReference type="PANTHER" id="PTHR33745">
    <property type="entry name" value="RSBT ANTAGONIST PROTEIN RSBS-RELATED"/>
    <property type="match status" value="1"/>
</dbReference>
<dbReference type="Gene3D" id="3.30.750.24">
    <property type="entry name" value="STAS domain"/>
    <property type="match status" value="1"/>
</dbReference>